<protein>
    <submittedName>
        <fullName evidence="1">LETM1-like protein</fullName>
    </submittedName>
</protein>
<sequence length="431" mass="47767">MIPRIGSALVAPSPFALPPLQSACRRSVLRPSLALQVASARAASTSTSTSSVKSASTPPLPPSQKRAIPSAKKPATPPHKDLSETATKSVTKDVARQPTKDIAEQPAKDLAEPPAKDLAPTANIGERANPPVSTLPAPVDVPDRQPGQSLFSYGLKSGKAYLQFYKTGVKHVWHNWKQANAVKARLRGSAPIAIKRDMDVRHAPFTRGEFQLLRRSQYDIRRVPPFVVLFLIIGEWLPVVAAFVTALVPVTCRIPAQIEKEERKREDQRRRGKDLLLAQAARAGLSAGGADAWKTSRLDTLSMNLDKAGKDLSYHPKKSMHLYLHYASTNFNVRSSLWDRTGAYVIMPAIPWMIKLRRYLRYLTLDDALLVRDGGVDALRMDEVRIACSDRGINTLGRTDEALKRDLASWLQKKRGAEWLSLFFFTKDSKK</sequence>
<proteinExistence type="predicted"/>
<accession>A0ACB5RZ80</accession>
<gene>
    <name evidence="1" type="primary">g2703</name>
    <name evidence="1" type="ORF">NpPPO83_00002703</name>
</gene>
<organism evidence="1 2">
    <name type="scientific">Neofusicoccum parvum</name>
    <dbReference type="NCBI Taxonomy" id="310453"/>
    <lineage>
        <taxon>Eukaryota</taxon>
        <taxon>Fungi</taxon>
        <taxon>Dikarya</taxon>
        <taxon>Ascomycota</taxon>
        <taxon>Pezizomycotina</taxon>
        <taxon>Dothideomycetes</taxon>
        <taxon>Dothideomycetes incertae sedis</taxon>
        <taxon>Botryosphaeriales</taxon>
        <taxon>Botryosphaeriaceae</taxon>
        <taxon>Neofusicoccum</taxon>
    </lineage>
</organism>
<evidence type="ECO:0000313" key="2">
    <source>
        <dbReference type="Proteomes" id="UP001165186"/>
    </source>
</evidence>
<name>A0ACB5RZ80_9PEZI</name>
<dbReference type="Proteomes" id="UP001165186">
    <property type="component" value="Unassembled WGS sequence"/>
</dbReference>
<comment type="caution">
    <text evidence="1">The sequence shown here is derived from an EMBL/GenBank/DDBJ whole genome shotgun (WGS) entry which is preliminary data.</text>
</comment>
<dbReference type="EMBL" id="BSXG01000023">
    <property type="protein sequence ID" value="GME25829.1"/>
    <property type="molecule type" value="Genomic_DNA"/>
</dbReference>
<evidence type="ECO:0000313" key="1">
    <source>
        <dbReference type="EMBL" id="GME25829.1"/>
    </source>
</evidence>
<reference evidence="1" key="1">
    <citation type="submission" date="2024-09" db="EMBL/GenBank/DDBJ databases">
        <title>Draft Genome Sequences of Neofusicoccum parvum.</title>
        <authorList>
            <person name="Ashida A."/>
            <person name="Camagna M."/>
            <person name="Tanaka A."/>
            <person name="Takemoto D."/>
        </authorList>
    </citation>
    <scope>NUCLEOTIDE SEQUENCE</scope>
    <source>
        <strain evidence="1">PPO83</strain>
    </source>
</reference>
<keyword evidence="2" id="KW-1185">Reference proteome</keyword>